<feature type="compositionally biased region" description="Basic residues" evidence="1">
    <location>
        <begin position="11"/>
        <end position="26"/>
    </location>
</feature>
<dbReference type="WBParaSite" id="NBR_0001140601-mRNA-1">
    <property type="protein sequence ID" value="NBR_0001140601-mRNA-1"/>
    <property type="gene ID" value="NBR_0001140601"/>
</dbReference>
<dbReference type="AlphaFoldDB" id="A0A0N4Y5V2"/>
<protein>
    <submittedName>
        <fullName evidence="2 4">Uncharacterized protein</fullName>
    </submittedName>
</protein>
<organism evidence="4">
    <name type="scientific">Nippostrongylus brasiliensis</name>
    <name type="common">Rat hookworm</name>
    <dbReference type="NCBI Taxonomy" id="27835"/>
    <lineage>
        <taxon>Eukaryota</taxon>
        <taxon>Metazoa</taxon>
        <taxon>Ecdysozoa</taxon>
        <taxon>Nematoda</taxon>
        <taxon>Chromadorea</taxon>
        <taxon>Rhabditida</taxon>
        <taxon>Rhabditina</taxon>
        <taxon>Rhabditomorpha</taxon>
        <taxon>Strongyloidea</taxon>
        <taxon>Heligmosomidae</taxon>
        <taxon>Nippostrongylus</taxon>
    </lineage>
</organism>
<dbReference type="STRING" id="27835.A0A0N4Y5V2"/>
<dbReference type="Proteomes" id="UP000271162">
    <property type="component" value="Unassembled WGS sequence"/>
</dbReference>
<gene>
    <name evidence="2" type="ORF">NBR_LOCUS11407</name>
</gene>
<evidence type="ECO:0000256" key="1">
    <source>
        <dbReference type="SAM" id="MobiDB-lite"/>
    </source>
</evidence>
<sequence length="108" mass="13215">MFRSLPDKPLAPRKKRKRRRHRKHGIGPHTIVGSLNDYFAKMQVFSYSHYMELRKEYLALRRQSQTQTNQLSRENFRFEGFRTFGGKLRHKLESYRDRFWDADHVEED</sequence>
<name>A0A0N4Y5V2_NIPBR</name>
<feature type="region of interest" description="Disordered" evidence="1">
    <location>
        <begin position="1"/>
        <end position="27"/>
    </location>
</feature>
<evidence type="ECO:0000313" key="3">
    <source>
        <dbReference type="Proteomes" id="UP000271162"/>
    </source>
</evidence>
<evidence type="ECO:0000313" key="4">
    <source>
        <dbReference type="WBParaSite" id="NBR_0001140601-mRNA-1"/>
    </source>
</evidence>
<keyword evidence="3" id="KW-1185">Reference proteome</keyword>
<proteinExistence type="predicted"/>
<evidence type="ECO:0000313" key="2">
    <source>
        <dbReference type="EMBL" id="VDL74996.1"/>
    </source>
</evidence>
<dbReference type="EMBL" id="UYSL01020519">
    <property type="protein sequence ID" value="VDL74996.1"/>
    <property type="molecule type" value="Genomic_DNA"/>
</dbReference>
<reference evidence="2 3" key="2">
    <citation type="submission" date="2018-11" db="EMBL/GenBank/DDBJ databases">
        <authorList>
            <consortium name="Pathogen Informatics"/>
        </authorList>
    </citation>
    <scope>NUCLEOTIDE SEQUENCE [LARGE SCALE GENOMIC DNA]</scope>
</reference>
<accession>A0A0N4Y5V2</accession>
<reference evidence="4" key="1">
    <citation type="submission" date="2017-02" db="UniProtKB">
        <authorList>
            <consortium name="WormBaseParasite"/>
        </authorList>
    </citation>
    <scope>IDENTIFICATION</scope>
</reference>